<reference evidence="2" key="2">
    <citation type="submission" date="2020-10" db="UniProtKB">
        <authorList>
            <consortium name="WormBaseParasite"/>
        </authorList>
    </citation>
    <scope>IDENTIFICATION</scope>
</reference>
<evidence type="ECO:0000313" key="1">
    <source>
        <dbReference type="Proteomes" id="UP000492821"/>
    </source>
</evidence>
<dbReference type="WBParaSite" id="Pan_g16494.t1">
    <property type="protein sequence ID" value="Pan_g16494.t1"/>
    <property type="gene ID" value="Pan_g16494"/>
</dbReference>
<organism evidence="1 2">
    <name type="scientific">Panagrellus redivivus</name>
    <name type="common">Microworm</name>
    <dbReference type="NCBI Taxonomy" id="6233"/>
    <lineage>
        <taxon>Eukaryota</taxon>
        <taxon>Metazoa</taxon>
        <taxon>Ecdysozoa</taxon>
        <taxon>Nematoda</taxon>
        <taxon>Chromadorea</taxon>
        <taxon>Rhabditida</taxon>
        <taxon>Tylenchina</taxon>
        <taxon>Panagrolaimomorpha</taxon>
        <taxon>Panagrolaimoidea</taxon>
        <taxon>Panagrolaimidae</taxon>
        <taxon>Panagrellus</taxon>
    </lineage>
</organism>
<dbReference type="SUPFAM" id="SSF54236">
    <property type="entry name" value="Ubiquitin-like"/>
    <property type="match status" value="1"/>
</dbReference>
<protein>
    <submittedName>
        <fullName evidence="2">Ubiquitin-like domain-containing protein</fullName>
    </submittedName>
</protein>
<keyword evidence="1" id="KW-1185">Reference proteome</keyword>
<dbReference type="AlphaFoldDB" id="A0A7E4V4G9"/>
<proteinExistence type="predicted"/>
<dbReference type="Proteomes" id="UP000492821">
    <property type="component" value="Unassembled WGS sequence"/>
</dbReference>
<evidence type="ECO:0000313" key="2">
    <source>
        <dbReference type="WBParaSite" id="Pan_g16494.t1"/>
    </source>
</evidence>
<name>A0A7E4V4G9_PANRE</name>
<accession>A0A7E4V4G9</accession>
<dbReference type="InterPro" id="IPR029071">
    <property type="entry name" value="Ubiquitin-like_domsf"/>
</dbReference>
<sequence length="75" mass="8975">MYVRVVSRFYSFNTSLFLNDTIDSIMEFIHNTLYIPPQYQKLYLNGTLITSLNHNDLEEWNIMEVVDVRDEPIDE</sequence>
<reference evidence="1" key="1">
    <citation type="journal article" date="2013" name="Genetics">
        <title>The draft genome and transcriptome of Panagrellus redivivus are shaped by the harsh demands of a free-living lifestyle.</title>
        <authorList>
            <person name="Srinivasan J."/>
            <person name="Dillman A.R."/>
            <person name="Macchietto M.G."/>
            <person name="Heikkinen L."/>
            <person name="Lakso M."/>
            <person name="Fracchia K.M."/>
            <person name="Antoshechkin I."/>
            <person name="Mortazavi A."/>
            <person name="Wong G."/>
            <person name="Sternberg P.W."/>
        </authorList>
    </citation>
    <scope>NUCLEOTIDE SEQUENCE [LARGE SCALE GENOMIC DNA]</scope>
    <source>
        <strain evidence="1">MT8872</strain>
    </source>
</reference>